<dbReference type="EMBL" id="CP001100">
    <property type="protein sequence ID" value="ACF13920.1"/>
    <property type="molecule type" value="Genomic_DNA"/>
</dbReference>
<feature type="transmembrane region" description="Helical" evidence="6">
    <location>
        <begin position="12"/>
        <end position="31"/>
    </location>
</feature>
<dbReference type="Gene3D" id="1.10.1400.10">
    <property type="match status" value="1"/>
</dbReference>
<dbReference type="MEROPS" id="S45.003"/>
<dbReference type="OrthoDB" id="9759796at2"/>
<reference evidence="7 8" key="1">
    <citation type="submission" date="2008-06" db="EMBL/GenBank/DDBJ databases">
        <title>Complete sequence of Chloroherpeton thalassium ATCC 35110.</title>
        <authorList>
            <consortium name="US DOE Joint Genome Institute"/>
            <person name="Lucas S."/>
            <person name="Copeland A."/>
            <person name="Lapidus A."/>
            <person name="Glavina del Rio T."/>
            <person name="Dalin E."/>
            <person name="Tice H."/>
            <person name="Bruce D."/>
            <person name="Goodwin L."/>
            <person name="Pitluck S."/>
            <person name="Schmutz J."/>
            <person name="Larimer F."/>
            <person name="Land M."/>
            <person name="Hauser L."/>
            <person name="Kyrpides N."/>
            <person name="Mikhailova N."/>
            <person name="Liu Z."/>
            <person name="Li T."/>
            <person name="Zhao F."/>
            <person name="Overmann J."/>
            <person name="Bryant D.A."/>
            <person name="Richardson P."/>
        </authorList>
    </citation>
    <scope>NUCLEOTIDE SEQUENCE [LARGE SCALE GENOMIC DNA]</scope>
    <source>
        <strain evidence="8">ATCC 35110 / GB-78</strain>
    </source>
</reference>
<keyword evidence="5" id="KW-0106">Calcium</keyword>
<dbReference type="eggNOG" id="COG2366">
    <property type="taxonomic scope" value="Bacteria"/>
</dbReference>
<feature type="active site" description="Nucleophile" evidence="4">
    <location>
        <position position="284"/>
    </location>
</feature>
<gene>
    <name evidence="7" type="ordered locus">Ctha_1461</name>
</gene>
<dbReference type="Proteomes" id="UP000001208">
    <property type="component" value="Chromosome"/>
</dbReference>
<keyword evidence="2" id="KW-0378">Hydrolase</keyword>
<dbReference type="PIRSF" id="PIRSF001227">
    <property type="entry name" value="Pen_acylase"/>
    <property type="match status" value="1"/>
</dbReference>
<keyword evidence="6" id="KW-1133">Transmembrane helix</keyword>
<evidence type="ECO:0000256" key="1">
    <source>
        <dbReference type="ARBA" id="ARBA00006586"/>
    </source>
</evidence>
<dbReference type="Gene3D" id="3.60.20.10">
    <property type="entry name" value="Glutamine Phosphoribosylpyrophosphate, subunit 1, domain 1"/>
    <property type="match status" value="1"/>
</dbReference>
<evidence type="ECO:0000256" key="6">
    <source>
        <dbReference type="SAM" id="Phobius"/>
    </source>
</evidence>
<evidence type="ECO:0000256" key="5">
    <source>
        <dbReference type="PIRSR" id="PIRSR001227-2"/>
    </source>
</evidence>
<dbReference type="GO" id="GO:0046872">
    <property type="term" value="F:metal ion binding"/>
    <property type="evidence" value="ECO:0007669"/>
    <property type="project" value="UniProtKB-KW"/>
</dbReference>
<dbReference type="InterPro" id="IPR043146">
    <property type="entry name" value="Penicillin_amidase_N_B-knob"/>
</dbReference>
<proteinExistence type="inferred from homology"/>
<dbReference type="SUPFAM" id="SSF56235">
    <property type="entry name" value="N-terminal nucleophile aminohydrolases (Ntn hydrolases)"/>
    <property type="match status" value="1"/>
</dbReference>
<dbReference type="InterPro" id="IPR023343">
    <property type="entry name" value="Penicillin_amidase_dom1"/>
</dbReference>
<keyword evidence="5" id="KW-0479">Metal-binding</keyword>
<dbReference type="InterPro" id="IPR002692">
    <property type="entry name" value="S45"/>
</dbReference>
<evidence type="ECO:0000313" key="8">
    <source>
        <dbReference type="Proteomes" id="UP000001208"/>
    </source>
</evidence>
<evidence type="ECO:0000256" key="2">
    <source>
        <dbReference type="ARBA" id="ARBA00022801"/>
    </source>
</evidence>
<dbReference type="PANTHER" id="PTHR34218">
    <property type="entry name" value="PEPTIDASE S45 PENICILLIN AMIDASE"/>
    <property type="match status" value="1"/>
</dbReference>
<organism evidence="7 8">
    <name type="scientific">Chloroherpeton thalassium (strain ATCC 35110 / GB-78)</name>
    <dbReference type="NCBI Taxonomy" id="517418"/>
    <lineage>
        <taxon>Bacteria</taxon>
        <taxon>Pseudomonadati</taxon>
        <taxon>Chlorobiota</taxon>
        <taxon>Chlorobiia</taxon>
        <taxon>Chlorobiales</taxon>
        <taxon>Chloroherpetonaceae</taxon>
        <taxon>Chloroherpeton</taxon>
    </lineage>
</organism>
<evidence type="ECO:0000313" key="7">
    <source>
        <dbReference type="EMBL" id="ACF13920.1"/>
    </source>
</evidence>
<protein>
    <submittedName>
        <fullName evidence="7">Peptidase S45 penicillin amidase</fullName>
    </submittedName>
</protein>
<name>B3QRW7_CHLT3</name>
<evidence type="ECO:0000256" key="4">
    <source>
        <dbReference type="PIRSR" id="PIRSR001227-1"/>
    </source>
</evidence>
<evidence type="ECO:0000256" key="3">
    <source>
        <dbReference type="ARBA" id="ARBA00023145"/>
    </source>
</evidence>
<keyword evidence="6" id="KW-0812">Transmembrane</keyword>
<dbReference type="Gene3D" id="1.10.439.10">
    <property type="entry name" value="Penicillin Amidohydrolase, domain 1"/>
    <property type="match status" value="1"/>
</dbReference>
<keyword evidence="6" id="KW-0472">Membrane</keyword>
<dbReference type="InterPro" id="IPR014395">
    <property type="entry name" value="Pen/GL7ACA/AHL_acylase"/>
</dbReference>
<comment type="cofactor">
    <cofactor evidence="5">
        <name>Ca(2+)</name>
        <dbReference type="ChEBI" id="CHEBI:29108"/>
    </cofactor>
    <text evidence="5">Binds 1 Ca(2+) ion per dimer.</text>
</comment>
<dbReference type="InterPro" id="IPR043147">
    <property type="entry name" value="Penicillin_amidase_A-knob"/>
</dbReference>
<dbReference type="InterPro" id="IPR029055">
    <property type="entry name" value="Ntn_hydrolases_N"/>
</dbReference>
<keyword evidence="8" id="KW-1185">Reference proteome</keyword>
<comment type="similarity">
    <text evidence="1">Belongs to the peptidase S45 family.</text>
</comment>
<dbReference type="CDD" id="cd03747">
    <property type="entry name" value="Ntn_PGA_like"/>
    <property type="match status" value="1"/>
</dbReference>
<keyword evidence="3" id="KW-0865">Zymogen</keyword>
<accession>B3QRW7</accession>
<dbReference type="Pfam" id="PF01804">
    <property type="entry name" value="Penicil_amidase"/>
    <property type="match status" value="1"/>
</dbReference>
<dbReference type="GO" id="GO:0016811">
    <property type="term" value="F:hydrolase activity, acting on carbon-nitrogen (but not peptide) bonds, in linear amides"/>
    <property type="evidence" value="ECO:0007669"/>
    <property type="project" value="InterPro"/>
</dbReference>
<dbReference type="GO" id="GO:0017000">
    <property type="term" value="P:antibiotic biosynthetic process"/>
    <property type="evidence" value="ECO:0007669"/>
    <property type="project" value="InterPro"/>
</dbReference>
<dbReference type="HOGENOM" id="CLU_011790_0_1_10"/>
<dbReference type="KEGG" id="cts:Ctha_1461"/>
<dbReference type="PANTHER" id="PTHR34218:SF4">
    <property type="entry name" value="ACYL-HOMOSERINE LACTONE ACYLASE QUIP"/>
    <property type="match status" value="1"/>
</dbReference>
<dbReference type="RefSeq" id="WP_012500004.1">
    <property type="nucleotide sequence ID" value="NC_011026.1"/>
</dbReference>
<dbReference type="AlphaFoldDB" id="B3QRW7"/>
<dbReference type="Gene3D" id="2.30.120.10">
    <property type="match status" value="1"/>
</dbReference>
<sequence>MQLNGKKLAIGVATSVLIILLGVAGVLYHVLHKSIPDYSASYELGGLHAKTQIFYDTYAAAHILAENQHDLFFAQGYAQARDRLWQMDLQRRAAEGKLAEIFGDFALDYDKHMRTIGIKRMADTLWQSNALSEESRFVLQAFSEGVNAYLKQVQDGDVNLALEFDALGYTPEPWQPEDCLAIIRMMGWELNIAWHIDVALAELTEKLGYQKALQVYPESPKDARLVIPTEYLPKELLANSTNPDDKSPRFGKEASDLLASLTTFKNADRAYRAWAGTLGSHIGSNAWAVTRSKSATGGAILANDPHLGFTTPSRWHEVQLLCPAAGIDGAGCSLPGVPAIVLGRNANLAWGITNMMLDDCDFFISSDSLEGGYEEIVEMIQVKNSDPVPFIVRLSKFGTVLAKPMVESLLKTNLANLAEKDIVMKWTGYEKSDELGAFLGILKAADWNEFRAALCTFALPGQNFVYADRNGNIGYQSAGLLPIRDDRQGYSLRDAANTAQHWKGYAKFDELPRVYNPPSDMLVTANNKIVDDRYKYYISSLWEPDSRADRISELLLAKEKLSAEDFQHIQVDVVSPQARNLMPYLMNALQSDTAQAHRRAIEYLKNWPFDFSKSSIGATIFSQFFVRLMHNTFADEMGEPLFMSYVSLVNAPTRVLQQLLADSSFVEVQQDSVMTTVVKYNAWFDDIATPEMETRDDIIRKSFAEAIQILRSHLGHNEAAWRWDAIHTLSVQHVFGQAGQQEKDQFVAKAFNFATAQTAGTSTTINNGEFYFSKLNYDKNALLNAAHAVGASSRRVIDLNNQAEFLSVLPGGNSGEMMSSHYHDQFPLWLEGKLRTFVTEPKVFVQQKFDLTELNPKQ</sequence>
<feature type="binding site" evidence="5">
    <location>
        <position position="358"/>
    </location>
    <ligand>
        <name>Ca(2+)</name>
        <dbReference type="ChEBI" id="CHEBI:29108"/>
    </ligand>
</feature>
<feature type="binding site" evidence="5">
    <location>
        <position position="361"/>
    </location>
    <ligand>
        <name>Ca(2+)</name>
        <dbReference type="ChEBI" id="CHEBI:29108"/>
    </ligand>
</feature>